<proteinExistence type="predicted"/>
<accession>A0A9Q9B293</accession>
<gene>
    <name evidence="2" type="ORF">Slin15195_G083500</name>
</gene>
<feature type="signal peptide" evidence="1">
    <location>
        <begin position="1"/>
        <end position="21"/>
    </location>
</feature>
<name>A0A9Q9B293_9PEZI</name>
<evidence type="ECO:0000313" key="2">
    <source>
        <dbReference type="EMBL" id="USW55031.1"/>
    </source>
</evidence>
<keyword evidence="1" id="KW-0732">Signal</keyword>
<organism evidence="2 3">
    <name type="scientific">Septoria linicola</name>
    <dbReference type="NCBI Taxonomy" id="215465"/>
    <lineage>
        <taxon>Eukaryota</taxon>
        <taxon>Fungi</taxon>
        <taxon>Dikarya</taxon>
        <taxon>Ascomycota</taxon>
        <taxon>Pezizomycotina</taxon>
        <taxon>Dothideomycetes</taxon>
        <taxon>Dothideomycetidae</taxon>
        <taxon>Mycosphaerellales</taxon>
        <taxon>Mycosphaerellaceae</taxon>
        <taxon>Septoria</taxon>
    </lineage>
</organism>
<dbReference type="EMBL" id="CP099424">
    <property type="protein sequence ID" value="USW55031.1"/>
    <property type="molecule type" value="Genomic_DNA"/>
</dbReference>
<protein>
    <submittedName>
        <fullName evidence="2">Uncharacterized protein</fullName>
    </submittedName>
</protein>
<evidence type="ECO:0000256" key="1">
    <source>
        <dbReference type="SAM" id="SignalP"/>
    </source>
</evidence>
<dbReference type="OrthoDB" id="3625231at2759"/>
<sequence length="132" mass="14518">MDFTLTQVMIAFAFLFPSTSALPTDIEHRADTIQQSIGTLSPGKYSLIFKVYEGMLHDMAVEDTAGKVYADTAPGWGWGPSPVPNEMAFEIQQSRKKIVFSAVEETGGARLEYELKKTDTPNDGLLKTGQIN</sequence>
<dbReference type="Proteomes" id="UP001056384">
    <property type="component" value="Chromosome 7"/>
</dbReference>
<dbReference type="AlphaFoldDB" id="A0A9Q9B293"/>
<evidence type="ECO:0000313" key="3">
    <source>
        <dbReference type="Proteomes" id="UP001056384"/>
    </source>
</evidence>
<keyword evidence="3" id="KW-1185">Reference proteome</keyword>
<feature type="chain" id="PRO_5040182180" evidence="1">
    <location>
        <begin position="22"/>
        <end position="132"/>
    </location>
</feature>
<reference evidence="2" key="1">
    <citation type="submission" date="2022-06" db="EMBL/GenBank/DDBJ databases">
        <title>Complete genome sequences of two strains of the flax pathogen Septoria linicola.</title>
        <authorList>
            <person name="Lapalu N."/>
            <person name="Simon A."/>
            <person name="Demenou B."/>
            <person name="Paumier D."/>
            <person name="Guillot M.-P."/>
            <person name="Gout L."/>
            <person name="Valade R."/>
        </authorList>
    </citation>
    <scope>NUCLEOTIDE SEQUENCE</scope>
    <source>
        <strain evidence="2">SE15195</strain>
    </source>
</reference>